<dbReference type="RefSeq" id="WP_136783849.1">
    <property type="nucleotide sequence ID" value="NZ_SWCO01000013.1"/>
</dbReference>
<organism evidence="1 2">
    <name type="scientific">Alteromonas portus</name>
    <dbReference type="NCBI Taxonomy" id="2565549"/>
    <lineage>
        <taxon>Bacteria</taxon>
        <taxon>Pseudomonadati</taxon>
        <taxon>Pseudomonadota</taxon>
        <taxon>Gammaproteobacteria</taxon>
        <taxon>Alteromonadales</taxon>
        <taxon>Alteromonadaceae</taxon>
        <taxon>Alteromonas/Salinimonas group</taxon>
        <taxon>Alteromonas</taxon>
    </lineage>
</organism>
<dbReference type="EMBL" id="SWCO01000013">
    <property type="protein sequence ID" value="TKB00694.1"/>
    <property type="molecule type" value="Genomic_DNA"/>
</dbReference>
<name>A0A4U0Z7V8_9ALTE</name>
<evidence type="ECO:0000313" key="1">
    <source>
        <dbReference type="EMBL" id="TKB00694.1"/>
    </source>
</evidence>
<proteinExistence type="predicted"/>
<reference evidence="1 2" key="1">
    <citation type="submission" date="2019-04" db="EMBL/GenBank/DDBJ databases">
        <title>Alteromonas portus sp. nov., an alginate lyase-excreting marine bacterium.</title>
        <authorList>
            <person name="Huang H."/>
            <person name="Mo K."/>
            <person name="Bao S."/>
        </authorList>
    </citation>
    <scope>NUCLEOTIDE SEQUENCE [LARGE SCALE GENOMIC DNA]</scope>
    <source>
        <strain evidence="1 2">HB161718</strain>
    </source>
</reference>
<dbReference type="Proteomes" id="UP000305471">
    <property type="component" value="Unassembled WGS sequence"/>
</dbReference>
<comment type="caution">
    <text evidence="1">The sequence shown here is derived from an EMBL/GenBank/DDBJ whole genome shotgun (WGS) entry which is preliminary data.</text>
</comment>
<sequence>MSTLPFNNNPAYLRGNFQLEPVTAVIKQHAELVCFFLIVLFFVGNAFIENSEKEKVLANPQKNDFFYIDYRTIDPLSDARFRYVPLKLLNVDNETLTFKVGNIAHTTPVSPSQHAKFDKALLLRNYYRVDDLVLSKAKVSELVASGAIYDARRPRNIYINGWMVLHLSELVPE</sequence>
<evidence type="ECO:0000313" key="2">
    <source>
        <dbReference type="Proteomes" id="UP000305471"/>
    </source>
</evidence>
<dbReference type="OrthoDB" id="6101333at2"/>
<gene>
    <name evidence="1" type="ORF">E5672_19545</name>
</gene>
<accession>A0A4U0Z7V8</accession>
<keyword evidence="2" id="KW-1185">Reference proteome</keyword>
<protein>
    <submittedName>
        <fullName evidence="1">Uncharacterized protein</fullName>
    </submittedName>
</protein>
<dbReference type="AlphaFoldDB" id="A0A4U0Z7V8"/>